<evidence type="ECO:0000313" key="1">
    <source>
        <dbReference type="EMBL" id="CAD1473477.1"/>
    </source>
</evidence>
<reference evidence="1" key="1">
    <citation type="submission" date="2020-07" db="EMBL/GenBank/DDBJ databases">
        <authorList>
            <person name="Nazaruddin N."/>
        </authorList>
    </citation>
    <scope>NUCLEOTIDE SEQUENCE</scope>
</reference>
<name>A0A6V7H5H4_9HYME</name>
<feature type="non-terminal residue" evidence="1">
    <location>
        <position position="165"/>
    </location>
</feature>
<gene>
    <name evidence="1" type="ORF">MHI_LOCUS379285</name>
</gene>
<protein>
    <submittedName>
        <fullName evidence="1">Uncharacterized protein</fullName>
    </submittedName>
</protein>
<keyword evidence="2" id="KW-1185">Reference proteome</keyword>
<dbReference type="OrthoDB" id="7597735at2759"/>
<dbReference type="AlphaFoldDB" id="A0A6V7H5H4"/>
<organism evidence="1 2">
    <name type="scientific">Heterotrigona itama</name>
    <dbReference type="NCBI Taxonomy" id="395501"/>
    <lineage>
        <taxon>Eukaryota</taxon>
        <taxon>Metazoa</taxon>
        <taxon>Ecdysozoa</taxon>
        <taxon>Arthropoda</taxon>
        <taxon>Hexapoda</taxon>
        <taxon>Insecta</taxon>
        <taxon>Pterygota</taxon>
        <taxon>Neoptera</taxon>
        <taxon>Endopterygota</taxon>
        <taxon>Hymenoptera</taxon>
        <taxon>Apocrita</taxon>
        <taxon>Aculeata</taxon>
        <taxon>Apoidea</taxon>
        <taxon>Anthophila</taxon>
        <taxon>Apidae</taxon>
        <taxon>Heterotrigona</taxon>
    </lineage>
</organism>
<dbReference type="EMBL" id="CAJDYZ010006555">
    <property type="protein sequence ID" value="CAD1473477.1"/>
    <property type="molecule type" value="Genomic_DNA"/>
</dbReference>
<comment type="caution">
    <text evidence="1">The sequence shown here is derived from an EMBL/GenBank/DDBJ whole genome shotgun (WGS) entry which is preliminary data.</text>
</comment>
<accession>A0A6V7H5H4</accession>
<proteinExistence type="predicted"/>
<evidence type="ECO:0000313" key="2">
    <source>
        <dbReference type="Proteomes" id="UP000752696"/>
    </source>
</evidence>
<dbReference type="Proteomes" id="UP000752696">
    <property type="component" value="Unassembled WGS sequence"/>
</dbReference>
<sequence>MPPSSVLSTRYRTARRYPVICRGLTTRRNIALLLARCDASASAGAIVKWCQFNDNNNNNEKNVQAEYYATWRCDKLGIILVPSDSRATLSKADRSAFGCWCMCVAKCYAGSIVPRSSTGNRTSARRTVNSYYEDGEFSPTGSSSLNCTEHRSSSILTAAAERKQQ</sequence>